<dbReference type="EMBL" id="LKEB01000017">
    <property type="protein sequence ID" value="ROW13806.1"/>
    <property type="molecule type" value="Genomic_DNA"/>
</dbReference>
<feature type="region of interest" description="C-terminal hotdog fold" evidence="8">
    <location>
        <begin position="1115"/>
        <end position="1262"/>
    </location>
</feature>
<feature type="domain" description="Carrier" evidence="10">
    <location>
        <begin position="2132"/>
        <end position="2213"/>
    </location>
</feature>
<dbReference type="InterPro" id="IPR020841">
    <property type="entry name" value="PKS_Beta-ketoAc_synthase_dom"/>
</dbReference>
<dbReference type="PROSITE" id="PS52004">
    <property type="entry name" value="KS3_2"/>
    <property type="match status" value="1"/>
</dbReference>
<dbReference type="Gene3D" id="3.10.129.110">
    <property type="entry name" value="Polyketide synthase dehydratase"/>
    <property type="match status" value="1"/>
</dbReference>
<dbReference type="Gene3D" id="3.40.47.10">
    <property type="match status" value="1"/>
</dbReference>
<dbReference type="SMART" id="SM00823">
    <property type="entry name" value="PKS_PP"/>
    <property type="match status" value="1"/>
</dbReference>
<dbReference type="SMART" id="SM00825">
    <property type="entry name" value="PKS_KS"/>
    <property type="match status" value="1"/>
</dbReference>
<dbReference type="InterPro" id="IPR001227">
    <property type="entry name" value="Ac_transferase_dom_sf"/>
</dbReference>
<dbReference type="Gene3D" id="3.30.70.3290">
    <property type="match status" value="1"/>
</dbReference>
<keyword evidence="3" id="KW-0808">Transferase</keyword>
<dbReference type="Pfam" id="PF02801">
    <property type="entry name" value="Ketoacyl-synt_C"/>
    <property type="match status" value="1"/>
</dbReference>
<evidence type="ECO:0000313" key="14">
    <source>
        <dbReference type="Proteomes" id="UP000285146"/>
    </source>
</evidence>
<dbReference type="InterPro" id="IPR049900">
    <property type="entry name" value="PKS_mFAS_DH"/>
</dbReference>
<dbReference type="SMART" id="SM00822">
    <property type="entry name" value="PKS_KR"/>
    <property type="match status" value="1"/>
</dbReference>
<evidence type="ECO:0000259" key="10">
    <source>
        <dbReference type="PROSITE" id="PS50075"/>
    </source>
</evidence>
<comment type="caution">
    <text evidence="13">The sequence shown here is derived from an EMBL/GenBank/DDBJ whole genome shotgun (WGS) entry which is preliminary data.</text>
</comment>
<evidence type="ECO:0000259" key="12">
    <source>
        <dbReference type="PROSITE" id="PS52019"/>
    </source>
</evidence>
<dbReference type="InterPro" id="IPR056501">
    <property type="entry name" value="NAD-bd_HRPKS_sdrA"/>
</dbReference>
<dbReference type="PROSITE" id="PS00606">
    <property type="entry name" value="KS3_1"/>
    <property type="match status" value="1"/>
</dbReference>
<dbReference type="InterPro" id="IPR057326">
    <property type="entry name" value="KR_dom"/>
</dbReference>
<dbReference type="SMART" id="SM00827">
    <property type="entry name" value="PKS_AT"/>
    <property type="match status" value="1"/>
</dbReference>
<keyword evidence="1" id="KW-0596">Phosphopantetheine</keyword>
<dbReference type="PANTHER" id="PTHR43775:SF29">
    <property type="entry name" value="ASPERFURANONE POLYKETIDE SYNTHASE AFOG-RELATED"/>
    <property type="match status" value="1"/>
</dbReference>
<evidence type="ECO:0000313" key="13">
    <source>
        <dbReference type="EMBL" id="ROW13806.1"/>
    </source>
</evidence>
<dbReference type="GO" id="GO:0004315">
    <property type="term" value="F:3-oxoacyl-[acyl-carrier-protein] synthase activity"/>
    <property type="evidence" value="ECO:0007669"/>
    <property type="project" value="InterPro"/>
</dbReference>
<gene>
    <name evidence="13" type="ORF">VPNG_03629</name>
</gene>
<dbReference type="SMART" id="SM00826">
    <property type="entry name" value="PKS_DH"/>
    <property type="match status" value="1"/>
</dbReference>
<dbReference type="InterPro" id="IPR049552">
    <property type="entry name" value="PKS_DH_N"/>
</dbReference>
<accession>A0A423XCS2</accession>
<dbReference type="PROSITE" id="PS52019">
    <property type="entry name" value="PKS_MFAS_DH"/>
    <property type="match status" value="1"/>
</dbReference>
<dbReference type="Pfam" id="PF08659">
    <property type="entry name" value="KR"/>
    <property type="match status" value="1"/>
</dbReference>
<dbReference type="CDD" id="cd00833">
    <property type="entry name" value="PKS"/>
    <property type="match status" value="1"/>
</dbReference>
<protein>
    <submittedName>
        <fullName evidence="13">Uncharacterized protein</fullName>
    </submittedName>
</protein>
<dbReference type="InterPro" id="IPR036291">
    <property type="entry name" value="NAD(P)-bd_dom_sf"/>
</dbReference>
<feature type="active site" description="Proton donor; for dehydratase activity" evidence="8">
    <location>
        <position position="1180"/>
    </location>
</feature>
<keyword evidence="14" id="KW-1185">Reference proteome</keyword>
<feature type="region of interest" description="Disordered" evidence="9">
    <location>
        <begin position="2098"/>
        <end position="2118"/>
    </location>
</feature>
<dbReference type="Pfam" id="PF14765">
    <property type="entry name" value="PS-DH"/>
    <property type="match status" value="1"/>
</dbReference>
<dbReference type="SUPFAM" id="SSF51735">
    <property type="entry name" value="NAD(P)-binding Rossmann-fold domains"/>
    <property type="match status" value="2"/>
</dbReference>
<dbReference type="InterPro" id="IPR013149">
    <property type="entry name" value="ADH-like_C"/>
</dbReference>
<dbReference type="Pfam" id="PF00698">
    <property type="entry name" value="Acyl_transf_1"/>
    <property type="match status" value="1"/>
</dbReference>
<dbReference type="InParanoid" id="A0A423XCS2"/>
<dbReference type="InterPro" id="IPR036736">
    <property type="entry name" value="ACP-like_sf"/>
</dbReference>
<dbReference type="Pfam" id="PF23114">
    <property type="entry name" value="NAD-bd_HRPKS_sdrA"/>
    <property type="match status" value="1"/>
</dbReference>
<dbReference type="Gene3D" id="3.40.366.10">
    <property type="entry name" value="Malonyl-Coenzyme A Acyl Carrier Protein, domain 2"/>
    <property type="match status" value="1"/>
</dbReference>
<dbReference type="InterPro" id="IPR016039">
    <property type="entry name" value="Thiolase-like"/>
</dbReference>
<name>A0A423XCS2_9PEZI</name>
<evidence type="ECO:0000259" key="11">
    <source>
        <dbReference type="PROSITE" id="PS52004"/>
    </source>
</evidence>
<dbReference type="PROSITE" id="PS50075">
    <property type="entry name" value="CARRIER"/>
    <property type="match status" value="1"/>
</dbReference>
<dbReference type="SUPFAM" id="SSF50129">
    <property type="entry name" value="GroES-like"/>
    <property type="match status" value="1"/>
</dbReference>
<dbReference type="CDD" id="cd05274">
    <property type="entry name" value="KR_FAS_SDR_x"/>
    <property type="match status" value="1"/>
</dbReference>
<keyword evidence="7" id="KW-0012">Acyltransferase</keyword>
<dbReference type="InterPro" id="IPR049551">
    <property type="entry name" value="PKS_DH_C"/>
</dbReference>
<dbReference type="InterPro" id="IPR009081">
    <property type="entry name" value="PP-bd_ACP"/>
</dbReference>
<dbReference type="InterPro" id="IPR014030">
    <property type="entry name" value="Ketoacyl_synth_N"/>
</dbReference>
<feature type="region of interest" description="N-terminal hotdog fold" evidence="8">
    <location>
        <begin position="950"/>
        <end position="1087"/>
    </location>
</feature>
<dbReference type="Gene3D" id="3.40.50.720">
    <property type="entry name" value="NAD(P)-binding Rossmann-like Domain"/>
    <property type="match status" value="2"/>
</dbReference>
<dbReference type="Proteomes" id="UP000285146">
    <property type="component" value="Unassembled WGS sequence"/>
</dbReference>
<dbReference type="Pfam" id="PF00550">
    <property type="entry name" value="PP-binding"/>
    <property type="match status" value="1"/>
</dbReference>
<evidence type="ECO:0000256" key="6">
    <source>
        <dbReference type="ARBA" id="ARBA00023268"/>
    </source>
</evidence>
<dbReference type="InterPro" id="IPR020843">
    <property type="entry name" value="ER"/>
</dbReference>
<dbReference type="SUPFAM" id="SSF52151">
    <property type="entry name" value="FabD/lysophospholipase-like"/>
    <property type="match status" value="1"/>
</dbReference>
<dbReference type="InterPro" id="IPR014043">
    <property type="entry name" value="Acyl_transferase_dom"/>
</dbReference>
<proteinExistence type="predicted"/>
<dbReference type="OrthoDB" id="329835at2759"/>
<reference evidence="13 14" key="1">
    <citation type="submission" date="2015-09" db="EMBL/GenBank/DDBJ databases">
        <title>Host preference determinants of Valsa canker pathogens revealed by comparative genomics.</title>
        <authorList>
            <person name="Yin Z."/>
            <person name="Huang L."/>
        </authorList>
    </citation>
    <scope>NUCLEOTIDE SEQUENCE [LARGE SCALE GENOMIC DNA]</scope>
    <source>
        <strain evidence="13 14">SXYLt</strain>
    </source>
</reference>
<dbReference type="SUPFAM" id="SSF55048">
    <property type="entry name" value="Probable ACP-binding domain of malonyl-CoA ACP transacylase"/>
    <property type="match status" value="1"/>
</dbReference>
<dbReference type="GO" id="GO:0004312">
    <property type="term" value="F:fatty acid synthase activity"/>
    <property type="evidence" value="ECO:0007669"/>
    <property type="project" value="TreeGrafter"/>
</dbReference>
<dbReference type="Pfam" id="PF21089">
    <property type="entry name" value="PKS_DH_N"/>
    <property type="match status" value="1"/>
</dbReference>
<dbReference type="GO" id="GO:0016491">
    <property type="term" value="F:oxidoreductase activity"/>
    <property type="evidence" value="ECO:0007669"/>
    <property type="project" value="UniProtKB-KW"/>
</dbReference>
<dbReference type="InterPro" id="IPR014031">
    <property type="entry name" value="Ketoacyl_synth_C"/>
</dbReference>
<dbReference type="InterPro" id="IPR016035">
    <property type="entry name" value="Acyl_Trfase/lysoPLipase"/>
</dbReference>
<dbReference type="SUPFAM" id="SSF47336">
    <property type="entry name" value="ACP-like"/>
    <property type="match status" value="1"/>
</dbReference>
<evidence type="ECO:0000256" key="5">
    <source>
        <dbReference type="ARBA" id="ARBA00023002"/>
    </source>
</evidence>
<evidence type="ECO:0000256" key="1">
    <source>
        <dbReference type="ARBA" id="ARBA00022450"/>
    </source>
</evidence>
<dbReference type="STRING" id="1230097.A0A423XCS2"/>
<dbReference type="InterPro" id="IPR032821">
    <property type="entry name" value="PKS_assoc"/>
</dbReference>
<evidence type="ECO:0000256" key="8">
    <source>
        <dbReference type="PROSITE-ProRule" id="PRU01363"/>
    </source>
</evidence>
<feature type="active site" description="Proton acceptor; for dehydratase activity" evidence="8">
    <location>
        <position position="982"/>
    </location>
</feature>
<evidence type="ECO:0000256" key="2">
    <source>
        <dbReference type="ARBA" id="ARBA00022553"/>
    </source>
</evidence>
<dbReference type="InterPro" id="IPR016036">
    <property type="entry name" value="Malonyl_transacylase_ACP-bd"/>
</dbReference>
<evidence type="ECO:0000256" key="7">
    <source>
        <dbReference type="ARBA" id="ARBA00023315"/>
    </source>
</evidence>
<dbReference type="InterPro" id="IPR013968">
    <property type="entry name" value="PKS_KR"/>
</dbReference>
<dbReference type="InterPro" id="IPR020806">
    <property type="entry name" value="PKS_PP-bd"/>
</dbReference>
<dbReference type="InterPro" id="IPR042104">
    <property type="entry name" value="PKS_dehydratase_sf"/>
</dbReference>
<dbReference type="SMART" id="SM00829">
    <property type="entry name" value="PKS_ER"/>
    <property type="match status" value="1"/>
</dbReference>
<organism evidence="13 14">
    <name type="scientific">Cytospora leucostoma</name>
    <dbReference type="NCBI Taxonomy" id="1230097"/>
    <lineage>
        <taxon>Eukaryota</taxon>
        <taxon>Fungi</taxon>
        <taxon>Dikarya</taxon>
        <taxon>Ascomycota</taxon>
        <taxon>Pezizomycotina</taxon>
        <taxon>Sordariomycetes</taxon>
        <taxon>Sordariomycetidae</taxon>
        <taxon>Diaporthales</taxon>
        <taxon>Cytosporaceae</taxon>
        <taxon>Cytospora</taxon>
    </lineage>
</organism>
<feature type="domain" description="PKS/mFAS DH" evidence="12">
    <location>
        <begin position="950"/>
        <end position="1262"/>
    </location>
</feature>
<evidence type="ECO:0000256" key="3">
    <source>
        <dbReference type="ARBA" id="ARBA00022679"/>
    </source>
</evidence>
<dbReference type="SUPFAM" id="SSF53901">
    <property type="entry name" value="Thiolase-like"/>
    <property type="match status" value="1"/>
</dbReference>
<dbReference type="Gene3D" id="3.90.180.10">
    <property type="entry name" value="Medium-chain alcohol dehydrogenases, catalytic domain"/>
    <property type="match status" value="1"/>
</dbReference>
<dbReference type="InterPro" id="IPR050091">
    <property type="entry name" value="PKS_NRPS_Biosynth_Enz"/>
</dbReference>
<keyword evidence="6" id="KW-0511">Multifunctional enzyme</keyword>
<dbReference type="GO" id="GO:0044550">
    <property type="term" value="P:secondary metabolite biosynthetic process"/>
    <property type="evidence" value="ECO:0007669"/>
    <property type="project" value="TreeGrafter"/>
</dbReference>
<keyword evidence="5" id="KW-0560">Oxidoreductase</keyword>
<evidence type="ECO:0000256" key="9">
    <source>
        <dbReference type="SAM" id="MobiDB-lite"/>
    </source>
</evidence>
<feature type="domain" description="Ketosynthase family 3 (KS3)" evidence="11">
    <location>
        <begin position="16"/>
        <end position="443"/>
    </location>
</feature>
<dbReference type="Pfam" id="PF00107">
    <property type="entry name" value="ADH_zinc_N"/>
    <property type="match status" value="1"/>
</dbReference>
<dbReference type="Pfam" id="PF16197">
    <property type="entry name" value="KAsynt_C_assoc"/>
    <property type="match status" value="1"/>
</dbReference>
<dbReference type="InterPro" id="IPR018201">
    <property type="entry name" value="Ketoacyl_synth_AS"/>
</dbReference>
<dbReference type="PANTHER" id="PTHR43775">
    <property type="entry name" value="FATTY ACID SYNTHASE"/>
    <property type="match status" value="1"/>
</dbReference>
<dbReference type="GO" id="GO:0006633">
    <property type="term" value="P:fatty acid biosynthetic process"/>
    <property type="evidence" value="ECO:0007669"/>
    <property type="project" value="InterPro"/>
</dbReference>
<evidence type="ECO:0000256" key="4">
    <source>
        <dbReference type="ARBA" id="ARBA00022857"/>
    </source>
</evidence>
<dbReference type="InterPro" id="IPR011032">
    <property type="entry name" value="GroES-like_sf"/>
</dbReference>
<dbReference type="CDD" id="cd05195">
    <property type="entry name" value="enoyl_red"/>
    <property type="match status" value="1"/>
</dbReference>
<feature type="compositionally biased region" description="Low complexity" evidence="9">
    <location>
        <begin position="2100"/>
        <end position="2117"/>
    </location>
</feature>
<dbReference type="InterPro" id="IPR020807">
    <property type="entry name" value="PKS_DH"/>
</dbReference>
<keyword evidence="2" id="KW-0597">Phosphoprotein</keyword>
<sequence length="2217" mass="241425">MAESVDPPINAEPDAVMPIAIIGMACRFPGDGENVESLFDMLKKGENAWSEFPADRVNIDGFYHPSGNRQGSIGFRGAHFLKDDIKAFDAQFFNISSTEAQAIDPQQRVLLEVTYQALENAGYSKESLDLSETSVNVGTFVKDYEQVVLRDADWAPQYAATGTGAAILSNRISYQFNLRGPSQTVDTGCSASLVGVHNGCQDLRTGRSNLAIAAGVGMILTPATMMPMTALNFLGKDGKCFTFTNKAEGYGRGEGVGVVVLKRLEDAIRDNDTIRAVIRGSRVNQDGKTPGITMPSTDAQLSNIRAVYKEADLDVQQTAYVECHGTGTPAGDPKESFAISQAFCDSRDADKPILIGSIKPNIGHLEGAAGVAGLIKAVLAVERGQITKNLYFDPSIGNPDIKFDEWKVKVPTSLTHWPMDGLRRASVNCFGFGGTNAHLILDDAGTYLAQRSLAGSHRSVPTTVTSLGPLKRHKTFPTTQLILLSSHEKDGITRIASGHAPFITAHASDPYVLADYAYTMSRRSSLEFKAVIVAQSVFDLAKKLELPGTLDVHRFMPSADNSVPRLAMVFCGQGSQWHAMGRELADFEPFSNSLVGASKYLSKIVGSDFDLLQELRHDDPSLSRINEPKFAQPATTAIQVALVDLLKASRICPLAVVGHSSGEIAAAYAAGFITREDAWLIAFRRGEHAHSLQYLHPTVKGRMMAVGLSAVEAQRYIYRVRPGSVVVACENSPVSVTMSGDEEQMMEIAQMMASDGVFHKFLAVTTAYHSQHMCLVGDAYRSSLDGVKPITNPQGPRMFSSVTGEAITASEVGPEYWARNLVSPVLFNRAFSTMYRAIKPKVVIEVSPAVTLNRPVQEIIKAIAPRMTKGLPCLTLLKRNTHACVTALEALGQIWARGHPADFSWVWRSKQGSLPQLLVDLPPYPFNHSKAYWFESHLGVALRLRKHGREDLIGAPLAESTPQDPRWRGFFRLEENPWLADHQVQKTIIYPAAGLLAMALEAARQCSDPHLLVDTYQICNFNIAKPVIIPGGQHGLEHVLNVKLLKIPSPDTTHGTAVYSFSLVTKTEHGPWQENADGQFKILYRGRSSEEPTEHNAHQARSYRNTYLRLRSKCIEVINPRSFYEKLDGIGMNYGPLFHNIVALAHNQNSCISVVRIPDTKSKMPAQFEYDHLIHPATLDAMFQTVFAVGDESMVPSFIRQISFSPAMLKGAGAEFYGYATAQRRGFREAIADIVMSDETFSKPMVVVKGMEFIKLASSGELGYLASNRHLCSEIQWQELHPVWQTLDDAFTLNDEAPAILLLPDGVVTETTRLLLQRFALPNVEHVRLSQLTLQHASKLCMSLVEIDQPLLFDMSPRVFDTIKLLLKATPGLLWITRGAQKTAEMPVMAPFHGLARSIRSEDSSKRIITLDLGACQSLDDSCSSASGIRMVFNKSFLTPDTVDIPEVEYSLRDGKLFGARLYPLHSLNHIIEDGKDQAVQFETLPLEAINKPLKLTLGRIGDVGSTYFEIHTAAGQLGANEVRIAVESTNLYQLDLETILGRSSESQLGVDVIGIVSETGVSVTDLTVGSLVIALAKDTLGTSVVVDRVFVHQLHDRSMNRGLSPTALVAAYYRLNNVGGLSLGDTIFIHCAAGPFGDAAIRVAKTLGANVFAGAGNPAHFSVLSEHYGLPMEHIIDTTDNTFPDQIMLLTAGEGVDYIFAPTTDYLEQSAQCIADNGHIFLLSNATLSKAAITPRHGNVSIHKFDLFEVAKKRPKVIAKAFEEVLQLVLTGRLGQPSPCLVHEERVEYLDEVWKSMATEPGRHLYTITLTDKSLVRFGRDPLLPAILNSKGTYVLVGGLGGLGKAVARLMADRGARNMIFLSRSGAKAPEDFTFLESLAERGICALALPVDIGNEASLRQALSQANMPPIKGVIQCAAVISDAVWETMSYEDWTAATRPKMLGSWNLHNALPRNMDFFIFLSSASGVIGNRGQGNYAAGNCFQDALARHRTSIGMKNSVSIDLGPVMGAGMLENDEKTLAILKASGFFMVMLDNFLFLVERAMVGGNETLPIPSQIVTGVGTGGLILQNQVPDPYWTETKMFEILNQIDLPNLQSDNLSDSASPSQQSLSTAPSSQGSGKALLMALKSADSTDDAAGIVLGGCIEYLSVSLGMSPEDMDADKSLTAYGVDSLVTSSFRSWIFKNIGVKVNDMEVIGAASIMELARAITEKGGYGL</sequence>
<keyword evidence="4" id="KW-0521">NADP</keyword>
<dbReference type="Gene3D" id="1.10.1200.10">
    <property type="entry name" value="ACP-like"/>
    <property type="match status" value="1"/>
</dbReference>
<dbReference type="Pfam" id="PF00109">
    <property type="entry name" value="ketoacyl-synt"/>
    <property type="match status" value="1"/>
</dbReference>
<dbReference type="GO" id="GO:0031177">
    <property type="term" value="F:phosphopantetheine binding"/>
    <property type="evidence" value="ECO:0007669"/>
    <property type="project" value="InterPro"/>
</dbReference>